<comment type="caution">
    <text evidence="8">The sequence shown here is derived from an EMBL/GenBank/DDBJ whole genome shotgun (WGS) entry which is preliminary data.</text>
</comment>
<feature type="non-terminal residue" evidence="8">
    <location>
        <position position="1"/>
    </location>
</feature>
<dbReference type="PROSITE" id="PS51273">
    <property type="entry name" value="GATASE_TYPE_1"/>
    <property type="match status" value="1"/>
</dbReference>
<dbReference type="CDD" id="cd01744">
    <property type="entry name" value="GATase1_CPSase"/>
    <property type="match status" value="1"/>
</dbReference>
<reference evidence="8" key="1">
    <citation type="submission" date="2013-08" db="EMBL/GenBank/DDBJ databases">
        <authorList>
            <person name="Mendez C."/>
            <person name="Richter M."/>
            <person name="Ferrer M."/>
            <person name="Sanchez J."/>
        </authorList>
    </citation>
    <scope>NUCLEOTIDE SEQUENCE</scope>
</reference>
<sequence>DEKYDAVFISNGPGDPDSPYLGKAINYVRDRIGETRIYGICLGQQIIALAYGAKTYKMHFGHRGSNHAVTDGKRIRITTHNHGFAVDSKSAESKGLEIAEWDANDGTPESLTDKKNMVSSVQYHPEASPGPHDSMDFFQQIARELDS</sequence>
<evidence type="ECO:0000313" key="8">
    <source>
        <dbReference type="EMBL" id="EQD37507.1"/>
    </source>
</evidence>
<comment type="pathway">
    <text evidence="1">Amino-acid biosynthesis; L-arginine biosynthesis; carbamoyl phosphate from bicarbonate: step 1/1.</text>
</comment>
<evidence type="ECO:0000256" key="5">
    <source>
        <dbReference type="ARBA" id="ARBA00048816"/>
    </source>
</evidence>
<dbReference type="InterPro" id="IPR029062">
    <property type="entry name" value="Class_I_gatase-like"/>
</dbReference>
<dbReference type="InterPro" id="IPR035686">
    <property type="entry name" value="CPSase_GATase1"/>
</dbReference>
<evidence type="ECO:0000256" key="6">
    <source>
        <dbReference type="SAM" id="MobiDB-lite"/>
    </source>
</evidence>
<dbReference type="PANTHER" id="PTHR43418:SF7">
    <property type="entry name" value="CARBAMOYL-PHOSPHATE SYNTHASE SMALL CHAIN"/>
    <property type="match status" value="1"/>
</dbReference>
<dbReference type="EMBL" id="AUZY01010724">
    <property type="protein sequence ID" value="EQD37507.1"/>
    <property type="molecule type" value="Genomic_DNA"/>
</dbReference>
<organism evidence="8">
    <name type="scientific">mine drainage metagenome</name>
    <dbReference type="NCBI Taxonomy" id="410659"/>
    <lineage>
        <taxon>unclassified sequences</taxon>
        <taxon>metagenomes</taxon>
        <taxon>ecological metagenomes</taxon>
    </lineage>
</organism>
<gene>
    <name evidence="8" type="ORF">B1B_16134</name>
</gene>
<evidence type="ECO:0000256" key="1">
    <source>
        <dbReference type="ARBA" id="ARBA00005077"/>
    </source>
</evidence>
<dbReference type="PRINTS" id="PR00097">
    <property type="entry name" value="ANTSNTHASEII"/>
</dbReference>
<accession>T0YZY8</accession>
<dbReference type="PRINTS" id="PR00096">
    <property type="entry name" value="GATASE"/>
</dbReference>
<evidence type="ECO:0000256" key="2">
    <source>
        <dbReference type="ARBA" id="ARBA00007800"/>
    </source>
</evidence>
<feature type="region of interest" description="Disordered" evidence="6">
    <location>
        <begin position="102"/>
        <end position="134"/>
    </location>
</feature>
<dbReference type="InterPro" id="IPR017926">
    <property type="entry name" value="GATASE"/>
</dbReference>
<name>T0YZY8_9ZZZZ</name>
<protein>
    <recommendedName>
        <fullName evidence="3">carbamoyl-phosphate synthase (glutamine-hydrolyzing)</fullName>
        <ecNumber evidence="3">6.3.5.5</ecNumber>
    </recommendedName>
</protein>
<dbReference type="InterPro" id="IPR050472">
    <property type="entry name" value="Anth_synth/Amidotransfase"/>
</dbReference>
<evidence type="ECO:0000256" key="3">
    <source>
        <dbReference type="ARBA" id="ARBA00012738"/>
    </source>
</evidence>
<feature type="domain" description="Glutamine amidotransferase" evidence="7">
    <location>
        <begin position="2"/>
        <end position="140"/>
    </location>
</feature>
<dbReference type="GO" id="GO:0004088">
    <property type="term" value="F:carbamoyl-phosphate synthase (glutamine-hydrolyzing) activity"/>
    <property type="evidence" value="ECO:0007669"/>
    <property type="project" value="UniProtKB-EC"/>
</dbReference>
<dbReference type="PANTHER" id="PTHR43418">
    <property type="entry name" value="MULTIFUNCTIONAL TRYPTOPHAN BIOSYNTHESIS PROTEIN-RELATED"/>
    <property type="match status" value="1"/>
</dbReference>
<dbReference type="AlphaFoldDB" id="T0YZY8"/>
<comment type="similarity">
    <text evidence="2">Belongs to the CarA family.</text>
</comment>
<evidence type="ECO:0000259" key="7">
    <source>
        <dbReference type="Pfam" id="PF00117"/>
    </source>
</evidence>
<reference evidence="8" key="2">
    <citation type="journal article" date="2014" name="ISME J.">
        <title>Microbial stratification in low pH oxic and suboxic macroscopic growths along an acid mine drainage.</title>
        <authorList>
            <person name="Mendez-Garcia C."/>
            <person name="Mesa V."/>
            <person name="Sprenger R.R."/>
            <person name="Richter M."/>
            <person name="Diez M.S."/>
            <person name="Solano J."/>
            <person name="Bargiela R."/>
            <person name="Golyshina O.V."/>
            <person name="Manteca A."/>
            <person name="Ramos J.L."/>
            <person name="Gallego J.R."/>
            <person name="Llorente I."/>
            <person name="Martins Dos Santos V.A."/>
            <person name="Jensen O.N."/>
            <person name="Pelaez A.I."/>
            <person name="Sanchez J."/>
            <person name="Ferrer M."/>
        </authorList>
    </citation>
    <scope>NUCLEOTIDE SEQUENCE</scope>
</reference>
<keyword evidence="4" id="KW-0315">Glutamine amidotransferase</keyword>
<dbReference type="PRINTS" id="PR00099">
    <property type="entry name" value="CPSGATASE"/>
</dbReference>
<evidence type="ECO:0000256" key="4">
    <source>
        <dbReference type="ARBA" id="ARBA00022962"/>
    </source>
</evidence>
<dbReference type="Pfam" id="PF00117">
    <property type="entry name" value="GATase"/>
    <property type="match status" value="1"/>
</dbReference>
<proteinExistence type="inferred from homology"/>
<dbReference type="EC" id="6.3.5.5" evidence="3"/>
<dbReference type="SUPFAM" id="SSF52317">
    <property type="entry name" value="Class I glutamine amidotransferase-like"/>
    <property type="match status" value="1"/>
</dbReference>
<dbReference type="Gene3D" id="3.40.50.880">
    <property type="match status" value="1"/>
</dbReference>
<comment type="catalytic activity">
    <reaction evidence="5">
        <text>hydrogencarbonate + L-glutamine + 2 ATP + H2O = carbamoyl phosphate + L-glutamate + 2 ADP + phosphate + 2 H(+)</text>
        <dbReference type="Rhea" id="RHEA:18633"/>
        <dbReference type="ChEBI" id="CHEBI:15377"/>
        <dbReference type="ChEBI" id="CHEBI:15378"/>
        <dbReference type="ChEBI" id="CHEBI:17544"/>
        <dbReference type="ChEBI" id="CHEBI:29985"/>
        <dbReference type="ChEBI" id="CHEBI:30616"/>
        <dbReference type="ChEBI" id="CHEBI:43474"/>
        <dbReference type="ChEBI" id="CHEBI:58228"/>
        <dbReference type="ChEBI" id="CHEBI:58359"/>
        <dbReference type="ChEBI" id="CHEBI:456216"/>
        <dbReference type="EC" id="6.3.5.5"/>
    </reaction>
</comment>